<dbReference type="RefSeq" id="YP_009302525.1">
    <property type="nucleotide sequence ID" value="NC_031245.1"/>
</dbReference>
<name>A0A127AW58_9CAUD</name>
<dbReference type="EMBL" id="KT624200">
    <property type="protein sequence ID" value="AMM44936.1"/>
    <property type="molecule type" value="Genomic_DNA"/>
</dbReference>
<protein>
    <submittedName>
        <fullName evidence="1">Uncharacterized protein</fullName>
    </submittedName>
</protein>
<gene>
    <name evidence="1" type="ORF">SP15_138</name>
</gene>
<dbReference type="GeneID" id="29125305"/>
<accession>A0A127AW58</accession>
<dbReference type="KEGG" id="vg:29125305"/>
<keyword evidence="2" id="KW-1185">Reference proteome</keyword>
<evidence type="ECO:0000313" key="2">
    <source>
        <dbReference type="Proteomes" id="UP000203261"/>
    </source>
</evidence>
<proteinExistence type="predicted"/>
<dbReference type="Proteomes" id="UP000203261">
    <property type="component" value="Segment"/>
</dbReference>
<organism evidence="1 2">
    <name type="scientific">Bacillus phage SP-15</name>
    <dbReference type="NCBI Taxonomy" id="1792032"/>
    <lineage>
        <taxon>Viruses</taxon>
        <taxon>Duplodnaviria</taxon>
        <taxon>Heunggongvirae</taxon>
        <taxon>Uroviricota</taxon>
        <taxon>Caudoviricetes</taxon>
        <taxon>Thornevirus</taxon>
        <taxon>Thornevirus SP15</taxon>
    </lineage>
</organism>
<reference evidence="1 2" key="1">
    <citation type="submission" date="2015-08" db="EMBL/GenBank/DDBJ databases">
        <authorList>
            <person name="Babu N.S."/>
            <person name="Beckwith C.J."/>
            <person name="Beseler K.G."/>
            <person name="Brison A."/>
            <person name="Carone J.V."/>
            <person name="Caskin T.P."/>
            <person name="Diamond M."/>
            <person name="Durham M.E."/>
            <person name="Foxe J.M."/>
            <person name="Go M."/>
            <person name="Henderson B.A."/>
            <person name="Jones I.B."/>
            <person name="McGettigan J.A."/>
            <person name="Micheletti S.J."/>
            <person name="Nasrallah M.E."/>
            <person name="Ortiz D."/>
            <person name="Piller C.R."/>
            <person name="Privatt S.R."/>
            <person name="Schneider S.L."/>
            <person name="Sharp S."/>
            <person name="Smith T.C."/>
            <person name="Stanton J.D."/>
            <person name="Ullery H.E."/>
            <person name="Wilson R.J."/>
            <person name="Serrano M.G."/>
            <person name="Buck G."/>
            <person name="Lee V."/>
            <person name="Wang Y."/>
            <person name="Carvalho R."/>
            <person name="Voegtly L."/>
            <person name="Shi R."/>
            <person name="Duckworth R."/>
            <person name="Johnson A."/>
            <person name="Loviza R."/>
            <person name="Walstead R."/>
            <person name="Shah Z."/>
            <person name="Kiflezghi M."/>
            <person name="Wade K."/>
            <person name="Ball S.L."/>
            <person name="Bradley K.W."/>
            <person name="Asai D.J."/>
            <person name="Bowman C.A."/>
            <person name="Russell D.A."/>
            <person name="Pope W.H."/>
            <person name="Jacobs-Sera D."/>
            <person name="Hendrix R.W."/>
            <person name="Hatfull G.F."/>
        </authorList>
    </citation>
    <scope>NUCLEOTIDE SEQUENCE [LARGE SCALE GENOMIC DNA]</scope>
</reference>
<sequence length="82" mass="9859">MDYFELNFNDFDTNRLERLINLYLRENFNYLEGITIDENVGEDHQFGVHLVRPIEVASRYIFEERLQDYLLESIRNQGTGLL</sequence>
<evidence type="ECO:0000313" key="1">
    <source>
        <dbReference type="EMBL" id="AMM44936.1"/>
    </source>
</evidence>